<evidence type="ECO:0000256" key="8">
    <source>
        <dbReference type="ARBA" id="ARBA00022840"/>
    </source>
</evidence>
<name>A0AAE0LA90_9CHLO</name>
<evidence type="ECO:0000256" key="10">
    <source>
        <dbReference type="ARBA" id="ARBA00047899"/>
    </source>
</evidence>
<keyword evidence="7" id="KW-0106">Calcium</keyword>
<dbReference type="GO" id="GO:0005509">
    <property type="term" value="F:calcium ion binding"/>
    <property type="evidence" value="ECO:0007669"/>
    <property type="project" value="InterPro"/>
</dbReference>
<dbReference type="SUPFAM" id="SSF56112">
    <property type="entry name" value="Protein kinase-like (PK-like)"/>
    <property type="match status" value="1"/>
</dbReference>
<dbReference type="GO" id="GO:0005524">
    <property type="term" value="F:ATP binding"/>
    <property type="evidence" value="ECO:0007669"/>
    <property type="project" value="UniProtKB-UniRule"/>
</dbReference>
<evidence type="ECO:0000259" key="15">
    <source>
        <dbReference type="PROSITE" id="PS50222"/>
    </source>
</evidence>
<evidence type="ECO:0000256" key="6">
    <source>
        <dbReference type="ARBA" id="ARBA00022777"/>
    </source>
</evidence>
<feature type="domain" description="EF-hand" evidence="15">
    <location>
        <begin position="373"/>
        <end position="408"/>
    </location>
</feature>
<evidence type="ECO:0000256" key="7">
    <source>
        <dbReference type="ARBA" id="ARBA00022837"/>
    </source>
</evidence>
<evidence type="ECO:0000256" key="4">
    <source>
        <dbReference type="ARBA" id="ARBA00022723"/>
    </source>
</evidence>
<evidence type="ECO:0000256" key="13">
    <source>
        <dbReference type="RuleBase" id="RU000304"/>
    </source>
</evidence>
<proteinExistence type="inferred from homology"/>
<dbReference type="PROSITE" id="PS00018">
    <property type="entry name" value="EF_HAND_1"/>
    <property type="match status" value="4"/>
</dbReference>
<dbReference type="CDD" id="cd00051">
    <property type="entry name" value="EFh"/>
    <property type="match status" value="1"/>
</dbReference>
<dbReference type="Pfam" id="PF00069">
    <property type="entry name" value="Pkinase"/>
    <property type="match status" value="1"/>
</dbReference>
<keyword evidence="17" id="KW-1185">Reference proteome</keyword>
<dbReference type="CDD" id="cd05117">
    <property type="entry name" value="STKc_CAMK"/>
    <property type="match status" value="1"/>
</dbReference>
<gene>
    <name evidence="16" type="ORF">CYMTET_14214</name>
</gene>
<dbReference type="PROSITE" id="PS50222">
    <property type="entry name" value="EF_HAND_2"/>
    <property type="match status" value="4"/>
</dbReference>
<evidence type="ECO:0000256" key="11">
    <source>
        <dbReference type="ARBA" id="ARBA00048679"/>
    </source>
</evidence>
<accession>A0AAE0LA90</accession>
<keyword evidence="2 13" id="KW-0723">Serine/threonine-protein kinase</keyword>
<dbReference type="PROSITE" id="PS50011">
    <property type="entry name" value="PROTEIN_KINASE_DOM"/>
    <property type="match status" value="1"/>
</dbReference>
<dbReference type="GO" id="GO:0004674">
    <property type="term" value="F:protein serine/threonine kinase activity"/>
    <property type="evidence" value="ECO:0007669"/>
    <property type="project" value="UniProtKB-KW"/>
</dbReference>
<comment type="catalytic activity">
    <reaction evidence="10">
        <text>L-threonyl-[protein] + ATP = O-phospho-L-threonyl-[protein] + ADP + H(+)</text>
        <dbReference type="Rhea" id="RHEA:46608"/>
        <dbReference type="Rhea" id="RHEA-COMP:11060"/>
        <dbReference type="Rhea" id="RHEA-COMP:11605"/>
        <dbReference type="ChEBI" id="CHEBI:15378"/>
        <dbReference type="ChEBI" id="CHEBI:30013"/>
        <dbReference type="ChEBI" id="CHEBI:30616"/>
        <dbReference type="ChEBI" id="CHEBI:61977"/>
        <dbReference type="ChEBI" id="CHEBI:456216"/>
        <dbReference type="EC" id="2.7.11.1"/>
    </reaction>
</comment>
<dbReference type="Pfam" id="PF13499">
    <property type="entry name" value="EF-hand_7"/>
    <property type="match status" value="2"/>
</dbReference>
<dbReference type="EMBL" id="LGRX02005892">
    <property type="protein sequence ID" value="KAK3277803.1"/>
    <property type="molecule type" value="Genomic_DNA"/>
</dbReference>
<evidence type="ECO:0000256" key="2">
    <source>
        <dbReference type="ARBA" id="ARBA00022527"/>
    </source>
</evidence>
<dbReference type="Proteomes" id="UP001190700">
    <property type="component" value="Unassembled WGS sequence"/>
</dbReference>
<dbReference type="Gene3D" id="1.10.238.10">
    <property type="entry name" value="EF-hand"/>
    <property type="match status" value="2"/>
</dbReference>
<feature type="domain" description="Protein kinase" evidence="14">
    <location>
        <begin position="34"/>
        <end position="292"/>
    </location>
</feature>
<dbReference type="InterPro" id="IPR017441">
    <property type="entry name" value="Protein_kinase_ATP_BS"/>
</dbReference>
<dbReference type="InterPro" id="IPR018247">
    <property type="entry name" value="EF_Hand_1_Ca_BS"/>
</dbReference>
<dbReference type="InterPro" id="IPR011992">
    <property type="entry name" value="EF-hand-dom_pair"/>
</dbReference>
<evidence type="ECO:0000256" key="3">
    <source>
        <dbReference type="ARBA" id="ARBA00022679"/>
    </source>
</evidence>
<dbReference type="EC" id="2.7.11.1" evidence="1"/>
<dbReference type="FunFam" id="1.10.238.10:FF:000001">
    <property type="entry name" value="Calmodulin 1"/>
    <property type="match status" value="1"/>
</dbReference>
<dbReference type="InterPro" id="IPR002048">
    <property type="entry name" value="EF_hand_dom"/>
</dbReference>
<dbReference type="SMART" id="SM00220">
    <property type="entry name" value="S_TKc"/>
    <property type="match status" value="1"/>
</dbReference>
<feature type="domain" description="EF-hand" evidence="15">
    <location>
        <begin position="446"/>
        <end position="478"/>
    </location>
</feature>
<dbReference type="PROSITE" id="PS00107">
    <property type="entry name" value="PROTEIN_KINASE_ATP"/>
    <property type="match status" value="1"/>
</dbReference>
<evidence type="ECO:0000313" key="17">
    <source>
        <dbReference type="Proteomes" id="UP001190700"/>
    </source>
</evidence>
<organism evidence="16 17">
    <name type="scientific">Cymbomonas tetramitiformis</name>
    <dbReference type="NCBI Taxonomy" id="36881"/>
    <lineage>
        <taxon>Eukaryota</taxon>
        <taxon>Viridiplantae</taxon>
        <taxon>Chlorophyta</taxon>
        <taxon>Pyramimonadophyceae</taxon>
        <taxon>Pyramimonadales</taxon>
        <taxon>Pyramimonadaceae</taxon>
        <taxon>Cymbomonas</taxon>
    </lineage>
</organism>
<keyword evidence="8 12" id="KW-0067">ATP-binding</keyword>
<dbReference type="InterPro" id="IPR008271">
    <property type="entry name" value="Ser/Thr_kinase_AS"/>
</dbReference>
<keyword evidence="4" id="KW-0479">Metal-binding</keyword>
<comment type="catalytic activity">
    <reaction evidence="11">
        <text>L-seryl-[protein] + ATP = O-phospho-L-seryl-[protein] + ADP + H(+)</text>
        <dbReference type="Rhea" id="RHEA:17989"/>
        <dbReference type="Rhea" id="RHEA-COMP:9863"/>
        <dbReference type="Rhea" id="RHEA-COMP:11604"/>
        <dbReference type="ChEBI" id="CHEBI:15378"/>
        <dbReference type="ChEBI" id="CHEBI:29999"/>
        <dbReference type="ChEBI" id="CHEBI:30616"/>
        <dbReference type="ChEBI" id="CHEBI:83421"/>
        <dbReference type="ChEBI" id="CHEBI:456216"/>
        <dbReference type="EC" id="2.7.11.1"/>
    </reaction>
</comment>
<keyword evidence="3" id="KW-0808">Transferase</keyword>
<feature type="binding site" evidence="12">
    <location>
        <position position="63"/>
    </location>
    <ligand>
        <name>ATP</name>
        <dbReference type="ChEBI" id="CHEBI:30616"/>
    </ligand>
</feature>
<evidence type="ECO:0000313" key="16">
    <source>
        <dbReference type="EMBL" id="KAK3277803.1"/>
    </source>
</evidence>
<evidence type="ECO:0000256" key="12">
    <source>
        <dbReference type="PROSITE-ProRule" id="PRU10141"/>
    </source>
</evidence>
<sequence length="498" mass="55683">MNIGAKGASGAGGKKLTHQGSVLKRSVEDLNQYYTLGAELGRGQFGITYLATHKETKQRFACKCISKRKLVTKEDAEDVEREVAIMYHLQGHPNIVSLKGCYEDKHTVQLVMELAEGGELFDRIVAKGHYTEKQAAASFRTIMQVVAQCHALGVMHRDLKPENFLLSSKADDAQLKATDFGLSMFFTPGQKFKYVVGSAYYVAPEVLKRSYSQEADVWSAGVVLYILLSGSPPFWAESEQAIFRAILHGHYDMKAEPWNRISQGAHDLVTRLLKHDPKERMTAAEALNHPWLREDGNAPDNVIDDGVMQRLKKFSQVNRFKKMALQVIAKNLSDAEIQGLRELFKSFDKDNSGTITTTELTEGLKQLQKEKGFGDAEVSKLMKSCDVDGNGTLSYEEFIAATIHQNKLESQEHLFTAFSHFDADNSGYITQDELLTALKEHGLPTDNVEDLISNADKNGDGKIDYEEFVDMMRTQENSVLGAMKSRNHQLDDRNSKAS</sequence>
<dbReference type="FunFam" id="1.10.510.10:FF:000178">
    <property type="entry name" value="Calcium-dependent protein kinase 5"/>
    <property type="match status" value="1"/>
</dbReference>
<evidence type="ECO:0000256" key="9">
    <source>
        <dbReference type="ARBA" id="ARBA00024334"/>
    </source>
</evidence>
<dbReference type="Gene3D" id="3.30.200.20">
    <property type="entry name" value="Phosphorylase Kinase, domain 1"/>
    <property type="match status" value="1"/>
</dbReference>
<dbReference type="SMART" id="SM00054">
    <property type="entry name" value="EFh"/>
    <property type="match status" value="4"/>
</dbReference>
<evidence type="ECO:0000256" key="1">
    <source>
        <dbReference type="ARBA" id="ARBA00012513"/>
    </source>
</evidence>
<dbReference type="InterPro" id="IPR000719">
    <property type="entry name" value="Prot_kinase_dom"/>
</dbReference>
<dbReference type="Gene3D" id="1.10.510.10">
    <property type="entry name" value="Transferase(Phosphotransferase) domain 1"/>
    <property type="match status" value="1"/>
</dbReference>
<dbReference type="AlphaFoldDB" id="A0AAE0LA90"/>
<comment type="caution">
    <text evidence="16">The sequence shown here is derived from an EMBL/GenBank/DDBJ whole genome shotgun (WGS) entry which is preliminary data.</text>
</comment>
<dbReference type="PROSITE" id="PS00108">
    <property type="entry name" value="PROTEIN_KINASE_ST"/>
    <property type="match status" value="1"/>
</dbReference>
<feature type="domain" description="EF-hand" evidence="15">
    <location>
        <begin position="409"/>
        <end position="444"/>
    </location>
</feature>
<keyword evidence="5 12" id="KW-0547">Nucleotide-binding</keyword>
<keyword evidence="6 16" id="KW-0418">Kinase</keyword>
<comment type="similarity">
    <text evidence="9">Belongs to the protein kinase superfamily. Ser/Thr protein kinase family. CDPK subfamily.</text>
</comment>
<reference evidence="16 17" key="1">
    <citation type="journal article" date="2015" name="Genome Biol. Evol.">
        <title>Comparative Genomics of a Bacterivorous Green Alga Reveals Evolutionary Causalities and Consequences of Phago-Mixotrophic Mode of Nutrition.</title>
        <authorList>
            <person name="Burns J.A."/>
            <person name="Paasch A."/>
            <person name="Narechania A."/>
            <person name="Kim E."/>
        </authorList>
    </citation>
    <scope>NUCLEOTIDE SEQUENCE [LARGE SCALE GENOMIC DNA]</scope>
    <source>
        <strain evidence="16 17">PLY_AMNH</strain>
    </source>
</reference>
<dbReference type="FunFam" id="3.30.200.20:FF:000004">
    <property type="entry name" value="Calcium-dependent protein kinase 1"/>
    <property type="match status" value="1"/>
</dbReference>
<evidence type="ECO:0000256" key="5">
    <source>
        <dbReference type="ARBA" id="ARBA00022741"/>
    </source>
</evidence>
<dbReference type="SUPFAM" id="SSF47473">
    <property type="entry name" value="EF-hand"/>
    <property type="match status" value="1"/>
</dbReference>
<dbReference type="InterPro" id="IPR011009">
    <property type="entry name" value="Kinase-like_dom_sf"/>
</dbReference>
<feature type="domain" description="EF-hand" evidence="15">
    <location>
        <begin position="335"/>
        <end position="370"/>
    </location>
</feature>
<protein>
    <recommendedName>
        <fullName evidence="1">non-specific serine/threonine protein kinase</fullName>
        <ecNumber evidence="1">2.7.11.1</ecNumber>
    </recommendedName>
</protein>
<dbReference type="PANTHER" id="PTHR24349">
    <property type="entry name" value="SERINE/THREONINE-PROTEIN KINASE"/>
    <property type="match status" value="1"/>
</dbReference>
<evidence type="ECO:0000259" key="14">
    <source>
        <dbReference type="PROSITE" id="PS50011"/>
    </source>
</evidence>
<dbReference type="InterPro" id="IPR050205">
    <property type="entry name" value="CDPK_Ser/Thr_kinases"/>
</dbReference>